<dbReference type="PANTHER" id="PTHR30283:SF4">
    <property type="entry name" value="PEROXIDE STRESS RESISTANCE PROTEIN YAAA"/>
    <property type="match status" value="1"/>
</dbReference>
<dbReference type="GO" id="GO:0033194">
    <property type="term" value="P:response to hydroperoxide"/>
    <property type="evidence" value="ECO:0007669"/>
    <property type="project" value="TreeGrafter"/>
</dbReference>
<name>A0A9D2J7J9_9FIRM</name>
<gene>
    <name evidence="2" type="primary">yaaA</name>
    <name evidence="2" type="ORF">H9968_08845</name>
</gene>
<dbReference type="GO" id="GO:0005829">
    <property type="term" value="C:cytosol"/>
    <property type="evidence" value="ECO:0007669"/>
    <property type="project" value="TreeGrafter"/>
</dbReference>
<sequence>MLQIIISPAKKMNETDILPPEGLPHFLEQTEYLLGQMKQMTPSELQEMWKCNDKIALENVERITSMNLRERLTPAILAYEGIQYKYMAPAVFDEEAYRYLQNHLYILSGFYGALRPFDGVTPYRLEMQARFHRQDLDSLYDFWGDAIAGEVLAGCSLLVNLASKEYSKAVLKYLPENISCVTCVFGELIDGKVKEKGTYAKMARGEMVRFMAEQKAETAEKLKGFDRLGYRFAEMYSDEKNLVFLKS</sequence>
<protein>
    <recommendedName>
        <fullName evidence="1">UPF0246 protein H9968_08845</fullName>
    </recommendedName>
</protein>
<dbReference type="HAMAP" id="MF_00652">
    <property type="entry name" value="UPF0246"/>
    <property type="match status" value="1"/>
</dbReference>
<dbReference type="Proteomes" id="UP000824049">
    <property type="component" value="Unassembled WGS sequence"/>
</dbReference>
<dbReference type="EMBL" id="DXBR01000080">
    <property type="protein sequence ID" value="HIZ40010.1"/>
    <property type="molecule type" value="Genomic_DNA"/>
</dbReference>
<evidence type="ECO:0000313" key="2">
    <source>
        <dbReference type="EMBL" id="HIZ40010.1"/>
    </source>
</evidence>
<dbReference type="Pfam" id="PF03883">
    <property type="entry name" value="H2O2_YaaD"/>
    <property type="match status" value="1"/>
</dbReference>
<dbReference type="InterPro" id="IPR005583">
    <property type="entry name" value="YaaA"/>
</dbReference>
<dbReference type="PANTHER" id="PTHR30283">
    <property type="entry name" value="PEROXIDE STRESS RESPONSE PROTEIN YAAA"/>
    <property type="match status" value="1"/>
</dbReference>
<dbReference type="AlphaFoldDB" id="A0A9D2J7J9"/>
<comment type="caution">
    <text evidence="2">The sequence shown here is derived from an EMBL/GenBank/DDBJ whole genome shotgun (WGS) entry which is preliminary data.</text>
</comment>
<proteinExistence type="inferred from homology"/>
<reference evidence="2" key="1">
    <citation type="journal article" date="2021" name="PeerJ">
        <title>Extensive microbial diversity within the chicken gut microbiome revealed by metagenomics and culture.</title>
        <authorList>
            <person name="Gilroy R."/>
            <person name="Ravi A."/>
            <person name="Getino M."/>
            <person name="Pursley I."/>
            <person name="Horton D.L."/>
            <person name="Alikhan N.F."/>
            <person name="Baker D."/>
            <person name="Gharbi K."/>
            <person name="Hall N."/>
            <person name="Watson M."/>
            <person name="Adriaenssens E.M."/>
            <person name="Foster-Nyarko E."/>
            <person name="Jarju S."/>
            <person name="Secka A."/>
            <person name="Antonio M."/>
            <person name="Oren A."/>
            <person name="Chaudhuri R.R."/>
            <person name="La Ragione R."/>
            <person name="Hildebrand F."/>
            <person name="Pallen M.J."/>
        </authorList>
    </citation>
    <scope>NUCLEOTIDE SEQUENCE</scope>
    <source>
        <strain evidence="2">CHK179-28034</strain>
    </source>
</reference>
<comment type="similarity">
    <text evidence="1">Belongs to the UPF0246 family.</text>
</comment>
<reference evidence="2" key="2">
    <citation type="submission" date="2021-04" db="EMBL/GenBank/DDBJ databases">
        <authorList>
            <person name="Gilroy R."/>
        </authorList>
    </citation>
    <scope>NUCLEOTIDE SEQUENCE</scope>
    <source>
        <strain evidence="2">CHK179-28034</strain>
    </source>
</reference>
<evidence type="ECO:0000256" key="1">
    <source>
        <dbReference type="HAMAP-Rule" id="MF_00652"/>
    </source>
</evidence>
<dbReference type="NCBIfam" id="NF002543">
    <property type="entry name" value="PRK02101.1-4"/>
    <property type="match status" value="1"/>
</dbReference>
<evidence type="ECO:0000313" key="3">
    <source>
        <dbReference type="Proteomes" id="UP000824049"/>
    </source>
</evidence>
<accession>A0A9D2J7J9</accession>
<organism evidence="2 3">
    <name type="scientific">Candidatus Anaerobutyricum stercoris</name>
    <dbReference type="NCBI Taxonomy" id="2838457"/>
    <lineage>
        <taxon>Bacteria</taxon>
        <taxon>Bacillati</taxon>
        <taxon>Bacillota</taxon>
        <taxon>Clostridia</taxon>
        <taxon>Lachnospirales</taxon>
        <taxon>Lachnospiraceae</taxon>
        <taxon>Anaerobutyricum</taxon>
    </lineage>
</organism>